<keyword evidence="7" id="KW-0378">Hydrolase</keyword>
<evidence type="ECO:0000256" key="1">
    <source>
        <dbReference type="ARBA" id="ARBA00004141"/>
    </source>
</evidence>
<dbReference type="GO" id="GO:0046872">
    <property type="term" value="F:metal ion binding"/>
    <property type="evidence" value="ECO:0007669"/>
    <property type="project" value="UniProtKB-KW"/>
</dbReference>
<comment type="subcellular location">
    <subcellularLocation>
        <location evidence="1">Membrane</location>
        <topology evidence="1">Multi-pass membrane protein</topology>
    </subcellularLocation>
</comment>
<keyword evidence="11" id="KW-0443">Lipid metabolism</keyword>
<dbReference type="VEuPathDB" id="FungiDB:MUCCIDRAFT_148779"/>
<dbReference type="InterPro" id="IPR036691">
    <property type="entry name" value="Endo/exonu/phosph_ase_sf"/>
</dbReference>
<dbReference type="EMBL" id="AMYB01000008">
    <property type="protein sequence ID" value="OAC99274.1"/>
    <property type="molecule type" value="Genomic_DNA"/>
</dbReference>
<evidence type="ECO:0000256" key="10">
    <source>
        <dbReference type="ARBA" id="ARBA00022989"/>
    </source>
</evidence>
<evidence type="ECO:0000256" key="5">
    <source>
        <dbReference type="ARBA" id="ARBA00022692"/>
    </source>
</evidence>
<dbReference type="GO" id="GO:0006665">
    <property type="term" value="P:sphingolipid metabolic process"/>
    <property type="evidence" value="ECO:0007669"/>
    <property type="project" value="UniProtKB-KW"/>
</dbReference>
<feature type="domain" description="Endonuclease/exonuclease/phosphatase" evidence="13">
    <location>
        <begin position="14"/>
        <end position="294"/>
    </location>
</feature>
<evidence type="ECO:0000259" key="13">
    <source>
        <dbReference type="Pfam" id="PF03372"/>
    </source>
</evidence>
<keyword evidence="6" id="KW-0479">Metal-binding</keyword>
<name>A0A168HWN2_MUCCL</name>
<evidence type="ECO:0000256" key="7">
    <source>
        <dbReference type="ARBA" id="ARBA00022801"/>
    </source>
</evidence>
<keyword evidence="12" id="KW-0472">Membrane</keyword>
<comment type="pathway">
    <text evidence="3">Sphingolipid metabolism.</text>
</comment>
<dbReference type="GO" id="GO:0016020">
    <property type="term" value="C:membrane"/>
    <property type="evidence" value="ECO:0007669"/>
    <property type="project" value="UniProtKB-SubCell"/>
</dbReference>
<dbReference type="SUPFAM" id="SSF56219">
    <property type="entry name" value="DNase I-like"/>
    <property type="match status" value="1"/>
</dbReference>
<evidence type="ECO:0000256" key="9">
    <source>
        <dbReference type="ARBA" id="ARBA00022919"/>
    </source>
</evidence>
<dbReference type="STRING" id="747725.A0A168HWN2"/>
<keyword evidence="15" id="KW-1185">Reference proteome</keyword>
<dbReference type="GO" id="GO:0004767">
    <property type="term" value="F:sphingomyelin phosphodiesterase activity"/>
    <property type="evidence" value="ECO:0007669"/>
    <property type="project" value="InterPro"/>
</dbReference>
<dbReference type="Gene3D" id="3.60.10.10">
    <property type="entry name" value="Endonuclease/exonuclease/phosphatase"/>
    <property type="match status" value="1"/>
</dbReference>
<keyword evidence="5" id="KW-0812">Transmembrane</keyword>
<comment type="similarity">
    <text evidence="4">Belongs to the neutral sphingomyelinase family.</text>
</comment>
<evidence type="ECO:0000256" key="6">
    <source>
        <dbReference type="ARBA" id="ARBA00022723"/>
    </source>
</evidence>
<dbReference type="PANTHER" id="PTHR16320:SF24">
    <property type="entry name" value="PHOSPHODIESTERASE, PUTATIVE-RELATED"/>
    <property type="match status" value="1"/>
</dbReference>
<keyword evidence="8" id="KW-0460">Magnesium</keyword>
<evidence type="ECO:0000256" key="4">
    <source>
        <dbReference type="ARBA" id="ARBA00006335"/>
    </source>
</evidence>
<organism evidence="14 15">
    <name type="scientific">Mucor lusitanicus CBS 277.49</name>
    <dbReference type="NCBI Taxonomy" id="747725"/>
    <lineage>
        <taxon>Eukaryota</taxon>
        <taxon>Fungi</taxon>
        <taxon>Fungi incertae sedis</taxon>
        <taxon>Mucoromycota</taxon>
        <taxon>Mucoromycotina</taxon>
        <taxon>Mucoromycetes</taxon>
        <taxon>Mucorales</taxon>
        <taxon>Mucorineae</taxon>
        <taxon>Mucoraceae</taxon>
        <taxon>Mucor</taxon>
    </lineage>
</organism>
<keyword evidence="9" id="KW-0746">Sphingolipid metabolism</keyword>
<evidence type="ECO:0000256" key="12">
    <source>
        <dbReference type="ARBA" id="ARBA00023136"/>
    </source>
</evidence>
<dbReference type="InterPro" id="IPR005135">
    <property type="entry name" value="Endo/exonuclease/phosphatase"/>
</dbReference>
<evidence type="ECO:0000313" key="14">
    <source>
        <dbReference type="EMBL" id="OAC99274.1"/>
    </source>
</evidence>
<feature type="non-terminal residue" evidence="14">
    <location>
        <position position="305"/>
    </location>
</feature>
<sequence length="305" mass="34729">MFNAAPQPSTLSVLSLNCWGLNIVAKKRKFRLKAIADRVGQEHYDIVALQEVWMWEDFDYIKEQTRDVLPYTKYFHSGTLGSGLAILSRFPILSSSYLKFTLAGKPLKVFQGDFYVGKGCGSVCIDHPQVGLIDVYTTHVTGYGKHDDYEAQRITECWQIANSVRASAAQGRHVILAGDFNSIPTSHCYQILKNHGFMTDSWLEMHKDTMADSLGRLERDQLTASECIQLFGITCDSPLDTWTKHLLKQQPYAKDIGDRLDYIFYRRTPEITCQQSRVAFEEYIPDTQMSFSDHFAAHSIFRIAA</sequence>
<reference evidence="14 15" key="1">
    <citation type="submission" date="2015-06" db="EMBL/GenBank/DDBJ databases">
        <title>Expansion of signal transduction pathways in fungi by whole-genome duplication.</title>
        <authorList>
            <consortium name="DOE Joint Genome Institute"/>
            <person name="Corrochano L.M."/>
            <person name="Kuo A."/>
            <person name="Marcet-Houben M."/>
            <person name="Polaino S."/>
            <person name="Salamov A."/>
            <person name="Villalobos J.M."/>
            <person name="Alvarez M.I."/>
            <person name="Avalos J."/>
            <person name="Benito E.P."/>
            <person name="Benoit I."/>
            <person name="Burger G."/>
            <person name="Camino L.P."/>
            <person name="Canovas D."/>
            <person name="Cerda-Olmedo E."/>
            <person name="Cheng J.-F."/>
            <person name="Dominguez A."/>
            <person name="Elias M."/>
            <person name="Eslava A.P."/>
            <person name="Glaser F."/>
            <person name="Grimwood J."/>
            <person name="Gutierrez G."/>
            <person name="Heitman J."/>
            <person name="Henrissat B."/>
            <person name="Iturriaga E.A."/>
            <person name="Lang B.F."/>
            <person name="Lavin J.L."/>
            <person name="Lee S."/>
            <person name="Li W."/>
            <person name="Lindquist E."/>
            <person name="Lopez-Garcia S."/>
            <person name="Luque E.M."/>
            <person name="Marcos A.T."/>
            <person name="Martin J."/>
            <person name="Mccluskey K."/>
            <person name="Medina H.R."/>
            <person name="Miralles-Duran A."/>
            <person name="Miyazaki A."/>
            <person name="Munoz-Torres E."/>
            <person name="Oguiza J.A."/>
            <person name="Ohm R."/>
            <person name="Olmedo M."/>
            <person name="Orejas M."/>
            <person name="Ortiz-Castellanos L."/>
            <person name="Pisabarro A.G."/>
            <person name="Rodriguez-Romero J."/>
            <person name="Ruiz-Herrera J."/>
            <person name="Ruiz-Vazquez R."/>
            <person name="Sanz C."/>
            <person name="Schackwitz W."/>
            <person name="Schmutz J."/>
            <person name="Shahriari M."/>
            <person name="Shelest E."/>
            <person name="Silva-Franco F."/>
            <person name="Soanes D."/>
            <person name="Syed K."/>
            <person name="Tagua V.G."/>
            <person name="Talbot N.J."/>
            <person name="Thon M."/>
            <person name="De Vries R.P."/>
            <person name="Wiebenga A."/>
            <person name="Yadav J.S."/>
            <person name="Braun E.L."/>
            <person name="Baker S."/>
            <person name="Garre V."/>
            <person name="Horwitz B."/>
            <person name="Torres-Martinez S."/>
            <person name="Idnurm A."/>
            <person name="Herrera-Estrella A."/>
            <person name="Gabaldon T."/>
            <person name="Grigoriev I.V."/>
        </authorList>
    </citation>
    <scope>NUCLEOTIDE SEQUENCE [LARGE SCALE GENOMIC DNA]</scope>
    <source>
        <strain evidence="14 15">CBS 277.49</strain>
    </source>
</reference>
<keyword evidence="10" id="KW-1133">Transmembrane helix</keyword>
<dbReference type="Pfam" id="PF03372">
    <property type="entry name" value="Exo_endo_phos"/>
    <property type="match status" value="1"/>
</dbReference>
<evidence type="ECO:0000256" key="11">
    <source>
        <dbReference type="ARBA" id="ARBA00023098"/>
    </source>
</evidence>
<protein>
    <recommendedName>
        <fullName evidence="13">Endonuclease/exonuclease/phosphatase domain-containing protein</fullName>
    </recommendedName>
</protein>
<evidence type="ECO:0000256" key="8">
    <source>
        <dbReference type="ARBA" id="ARBA00022842"/>
    </source>
</evidence>
<evidence type="ECO:0000313" key="15">
    <source>
        <dbReference type="Proteomes" id="UP000077051"/>
    </source>
</evidence>
<accession>A0A168HWN2</accession>
<comment type="pathway">
    <text evidence="2">Lipid metabolism; sphingolipid metabolism.</text>
</comment>
<comment type="caution">
    <text evidence="14">The sequence shown here is derived from an EMBL/GenBank/DDBJ whole genome shotgun (WGS) entry which is preliminary data.</text>
</comment>
<dbReference type="OrthoDB" id="387657at2759"/>
<evidence type="ECO:0000256" key="2">
    <source>
        <dbReference type="ARBA" id="ARBA00004760"/>
    </source>
</evidence>
<dbReference type="AlphaFoldDB" id="A0A168HWN2"/>
<evidence type="ECO:0000256" key="3">
    <source>
        <dbReference type="ARBA" id="ARBA00004991"/>
    </source>
</evidence>
<gene>
    <name evidence="14" type="ORF">MUCCIDRAFT_148779</name>
</gene>
<dbReference type="Proteomes" id="UP000077051">
    <property type="component" value="Unassembled WGS sequence"/>
</dbReference>
<dbReference type="InterPro" id="IPR038772">
    <property type="entry name" value="Sph/SMPD2-like"/>
</dbReference>
<dbReference type="PANTHER" id="PTHR16320">
    <property type="entry name" value="SPHINGOMYELINASE FAMILY MEMBER"/>
    <property type="match status" value="1"/>
</dbReference>
<proteinExistence type="inferred from homology"/>